<feature type="transmembrane region" description="Helical" evidence="1">
    <location>
        <begin position="167"/>
        <end position="192"/>
    </location>
</feature>
<dbReference type="PANTHER" id="PTHR23028">
    <property type="entry name" value="ACETYLTRANSFERASE"/>
    <property type="match status" value="1"/>
</dbReference>
<feature type="domain" description="Acyltransferase 3" evidence="2">
    <location>
        <begin position="59"/>
        <end position="373"/>
    </location>
</feature>
<dbReference type="EMBL" id="CAUJNA010000042">
    <property type="protein sequence ID" value="CAJ1370889.1"/>
    <property type="molecule type" value="Genomic_DNA"/>
</dbReference>
<feature type="transmembrane region" description="Helical" evidence="1">
    <location>
        <begin position="118"/>
        <end position="139"/>
    </location>
</feature>
<dbReference type="Proteomes" id="UP001178507">
    <property type="component" value="Unassembled WGS sequence"/>
</dbReference>
<keyword evidence="1" id="KW-0812">Transmembrane</keyword>
<evidence type="ECO:0000313" key="3">
    <source>
        <dbReference type="EMBL" id="CAJ1370889.1"/>
    </source>
</evidence>
<organism evidence="3 4">
    <name type="scientific">Effrenium voratum</name>
    <dbReference type="NCBI Taxonomy" id="2562239"/>
    <lineage>
        <taxon>Eukaryota</taxon>
        <taxon>Sar</taxon>
        <taxon>Alveolata</taxon>
        <taxon>Dinophyceae</taxon>
        <taxon>Suessiales</taxon>
        <taxon>Symbiodiniaceae</taxon>
        <taxon>Effrenium</taxon>
    </lineage>
</organism>
<keyword evidence="4" id="KW-1185">Reference proteome</keyword>
<evidence type="ECO:0000259" key="2">
    <source>
        <dbReference type="Pfam" id="PF01757"/>
    </source>
</evidence>
<feature type="transmembrane region" description="Helical" evidence="1">
    <location>
        <begin position="293"/>
        <end position="313"/>
    </location>
</feature>
<sequence length="408" mass="46180">MDFGDDEATWGAEDEESAPADRRLLFSGLAFAWTLATTVAMLLQATQPEKGALRLEHFNGWQFMICCVIIWHHYCDPNNFAQIAYCSVTFFVFFSGFVTQHAYADKMAGPKANLLSFYLRRVGRVLPIYYGIHFLVLIANKESPTTDFQDSVLMLCTWHGSSPSTNFPAWTVCALFWCWLFAPLPSKLILWIRQSCGASAKYPLAVWLVLVILGTLDEIWSRFVLQDEDMDLDFWFYETKHNVFIFALGMGTCEVAQRLPARGLWKWFWPLWCDATLLGTLLVTATWTATDGFISWGSTFWSGCYAPVAVWVLSSTLGHQSLLNRLISHRLLRLLGEYTMQIYLLANPIHDLLPQVDVSQLYLAIFVCSVALTDLVERPMAERLKRATDALQSTGAREEDGSLLAEGA</sequence>
<feature type="transmembrane region" description="Helical" evidence="1">
    <location>
        <begin position="55"/>
        <end position="74"/>
    </location>
</feature>
<evidence type="ECO:0000256" key="1">
    <source>
        <dbReference type="SAM" id="Phobius"/>
    </source>
</evidence>
<comment type="caution">
    <text evidence="3">The sequence shown here is derived from an EMBL/GenBank/DDBJ whole genome shotgun (WGS) entry which is preliminary data.</text>
</comment>
<evidence type="ECO:0000313" key="4">
    <source>
        <dbReference type="Proteomes" id="UP001178507"/>
    </source>
</evidence>
<feature type="transmembrane region" description="Helical" evidence="1">
    <location>
        <begin position="204"/>
        <end position="223"/>
    </location>
</feature>
<reference evidence="3" key="1">
    <citation type="submission" date="2023-08" db="EMBL/GenBank/DDBJ databases">
        <authorList>
            <person name="Chen Y."/>
            <person name="Shah S."/>
            <person name="Dougan E. K."/>
            <person name="Thang M."/>
            <person name="Chan C."/>
        </authorList>
    </citation>
    <scope>NUCLEOTIDE SEQUENCE</scope>
</reference>
<dbReference type="GO" id="GO:0016747">
    <property type="term" value="F:acyltransferase activity, transferring groups other than amino-acyl groups"/>
    <property type="evidence" value="ECO:0007669"/>
    <property type="project" value="InterPro"/>
</dbReference>
<name>A0AA36MGC8_9DINO</name>
<dbReference type="InterPro" id="IPR050879">
    <property type="entry name" value="Acyltransferase_3"/>
</dbReference>
<keyword evidence="1" id="KW-1133">Transmembrane helix</keyword>
<feature type="transmembrane region" description="Helical" evidence="1">
    <location>
        <begin position="80"/>
        <end position="98"/>
    </location>
</feature>
<dbReference type="Pfam" id="PF01757">
    <property type="entry name" value="Acyl_transf_3"/>
    <property type="match status" value="1"/>
</dbReference>
<feature type="transmembrane region" description="Helical" evidence="1">
    <location>
        <begin position="267"/>
        <end position="287"/>
    </location>
</feature>
<dbReference type="AlphaFoldDB" id="A0AA36MGC8"/>
<proteinExistence type="predicted"/>
<gene>
    <name evidence="3" type="ORF">EVOR1521_LOCUS1352</name>
</gene>
<feature type="transmembrane region" description="Helical" evidence="1">
    <location>
        <begin position="24"/>
        <end position="43"/>
    </location>
</feature>
<dbReference type="InterPro" id="IPR002656">
    <property type="entry name" value="Acyl_transf_3_dom"/>
</dbReference>
<feature type="transmembrane region" description="Helical" evidence="1">
    <location>
        <begin position="243"/>
        <end position="260"/>
    </location>
</feature>
<accession>A0AA36MGC8</accession>
<keyword evidence="1" id="KW-0472">Membrane</keyword>
<protein>
    <recommendedName>
        <fullName evidence="2">Acyltransferase 3 domain-containing protein</fullName>
    </recommendedName>
</protein>